<feature type="compositionally biased region" description="Low complexity" evidence="14">
    <location>
        <begin position="262"/>
        <end position="284"/>
    </location>
</feature>
<comment type="catalytic activity">
    <reaction evidence="10">
        <text>N(4)-(alpha-D-Man-(1-&gt;2)-alpha-D-Man-(1-&gt;2)-alpha-D-Man-(1-&gt;3)-[alpha-D-Man-(1-&gt;2)-alpha-D-Man-(1-&gt;3)-[alpha-D-Man-(1-&gt;2)-alpha-D-Man-(1-&gt;6)]-alpha-D-Man-(1-&gt;6)]-beta-D-Man-(1-&gt;4)-beta-D-GlcNAc-(1-&gt;4)-beta-D-GlcNAc)-L-asparaginyl-[protein] (N-glucan mannose isomer 9A1,2,3B1,2,3) + 4 H2O = N(4)-(alpha-D-Man-(1-&gt;3)-[alpha-D-Man-(1-&gt;3)-[alpha-D-Man-(1-&gt;6)]-alpha-D-Man-(1-&gt;6)]-beta-D-Man-(1-&gt;4)-beta-D-GlcNAc-(1-&gt;4)-beta-D-GlcNAc)-L-asparaginyl-[protein] (N-glucan mannose isomer 5A1,2) + 4 beta-D-mannose</text>
        <dbReference type="Rhea" id="RHEA:56008"/>
        <dbReference type="Rhea" id="RHEA-COMP:14356"/>
        <dbReference type="Rhea" id="RHEA-COMP:14367"/>
        <dbReference type="ChEBI" id="CHEBI:15377"/>
        <dbReference type="ChEBI" id="CHEBI:28563"/>
        <dbReference type="ChEBI" id="CHEBI:59087"/>
        <dbReference type="ChEBI" id="CHEBI:139493"/>
        <dbReference type="EC" id="3.2.1.113"/>
    </reaction>
</comment>
<dbReference type="AlphaFoldDB" id="A0AAD6VQU4"/>
<keyword evidence="6 12" id="KW-1015">Disulfide bond</keyword>
<dbReference type="GO" id="GO:0004571">
    <property type="term" value="F:mannosyl-oligosaccharide 1,2-alpha-mannosidase activity"/>
    <property type="evidence" value="ECO:0007669"/>
    <property type="project" value="UniProtKB-EC"/>
</dbReference>
<keyword evidence="11" id="KW-0106">Calcium</keyword>
<evidence type="ECO:0000256" key="12">
    <source>
        <dbReference type="PIRSR" id="PIRSR601382-3"/>
    </source>
</evidence>
<dbReference type="InterPro" id="IPR012341">
    <property type="entry name" value="6hp_glycosidase-like_sf"/>
</dbReference>
<dbReference type="PANTHER" id="PTHR11742:SF101">
    <property type="entry name" value="MANNOSYL-OLIGOSACCHARIDE ALPHA-1,2-MANNOSIDASE 1B"/>
    <property type="match status" value="1"/>
</dbReference>
<accession>A0AAD6VQU4</accession>
<evidence type="ECO:0000256" key="3">
    <source>
        <dbReference type="ARBA" id="ARBA00007658"/>
    </source>
</evidence>
<name>A0AAD6VQU4_9AGAR</name>
<feature type="region of interest" description="Disordered" evidence="14">
    <location>
        <begin position="262"/>
        <end position="304"/>
    </location>
</feature>
<dbReference type="InterPro" id="IPR001382">
    <property type="entry name" value="Glyco_hydro_47"/>
</dbReference>
<dbReference type="GO" id="GO:0005975">
    <property type="term" value="P:carbohydrate metabolic process"/>
    <property type="evidence" value="ECO:0007669"/>
    <property type="project" value="InterPro"/>
</dbReference>
<dbReference type="EC" id="3.2.1.-" evidence="13"/>
<evidence type="ECO:0000256" key="4">
    <source>
        <dbReference type="ARBA" id="ARBA00022729"/>
    </source>
</evidence>
<evidence type="ECO:0000256" key="1">
    <source>
        <dbReference type="ARBA" id="ARBA00001913"/>
    </source>
</evidence>
<keyword evidence="8 13" id="KW-0326">Glycosidase</keyword>
<comment type="caution">
    <text evidence="15">The sequence shown here is derived from an EMBL/GenBank/DDBJ whole genome shotgun (WGS) entry which is preliminary data.</text>
</comment>
<keyword evidence="16" id="KW-1185">Reference proteome</keyword>
<gene>
    <name evidence="15" type="ORF">GGX14DRAFT_355999</name>
</gene>
<dbReference type="GO" id="GO:0005783">
    <property type="term" value="C:endoplasmic reticulum"/>
    <property type="evidence" value="ECO:0007669"/>
    <property type="project" value="TreeGrafter"/>
</dbReference>
<dbReference type="InterPro" id="IPR050749">
    <property type="entry name" value="Glycosyl_Hydrolase_47"/>
</dbReference>
<keyword evidence="5 13" id="KW-0378">Hydrolase</keyword>
<keyword evidence="4" id="KW-0732">Signal</keyword>
<dbReference type="Gene3D" id="1.50.10.10">
    <property type="match status" value="1"/>
</dbReference>
<evidence type="ECO:0000256" key="2">
    <source>
        <dbReference type="ARBA" id="ARBA00004922"/>
    </source>
</evidence>
<comment type="pathway">
    <text evidence="2">Protein modification; protein glycosylation.</text>
</comment>
<comment type="catalytic activity">
    <reaction evidence="9">
        <text>N(4)-(alpha-D-Man-(1-&gt;2)-alpha-D-Man-(1-&gt;2)-alpha-D-Man-(1-&gt;3)-[alpha-D-Man-(1-&gt;3)-[alpha-D-Man-(1-&gt;2)-alpha-D-Man-(1-&gt;6)]-alpha-D-Man-(1-&gt;6)]-beta-D-Man-(1-&gt;4)-beta-D-GlcNAc-(1-&gt;4)-beta-D-GlcNAc)-L-asparaginyl-[protein] (N-glucan mannose isomer 8A1,2,3B1,3) + 3 H2O = N(4)-(alpha-D-Man-(1-&gt;3)-[alpha-D-Man-(1-&gt;3)-[alpha-D-Man-(1-&gt;6)]-alpha-D-Man-(1-&gt;6)]-beta-D-Man-(1-&gt;4)-beta-D-GlcNAc-(1-&gt;4)-beta-D-GlcNAc)-L-asparaginyl-[protein] (N-glucan mannose isomer 5A1,2) + 3 beta-D-mannose</text>
        <dbReference type="Rhea" id="RHEA:56028"/>
        <dbReference type="Rhea" id="RHEA-COMP:14358"/>
        <dbReference type="Rhea" id="RHEA-COMP:14367"/>
        <dbReference type="ChEBI" id="CHEBI:15377"/>
        <dbReference type="ChEBI" id="CHEBI:28563"/>
        <dbReference type="ChEBI" id="CHEBI:59087"/>
        <dbReference type="ChEBI" id="CHEBI:60628"/>
        <dbReference type="EC" id="3.2.1.113"/>
    </reaction>
</comment>
<comment type="similarity">
    <text evidence="3 13">Belongs to the glycosyl hydrolase 47 family.</text>
</comment>
<keyword evidence="7" id="KW-0325">Glycoprotein</keyword>
<evidence type="ECO:0000313" key="16">
    <source>
        <dbReference type="Proteomes" id="UP001219525"/>
    </source>
</evidence>
<sequence>MSAYLTVSLKSWGGGSDSYFEYYLIEYGRLTTLNLSTLWKTAVDSTIHYLIRHSTVGNHTYTSTYDAITGLIHHTSGHLTCFHGGNWILGGKLLNNETIVNYGLALVDGCINTYIGTAIGIGPEGFAYASLDGNFTFFPDPTEDQLAFYEEHGFYIISDCILRPEVLESNFYAWHATSIGKCRAIESFNKHLPTTVAFTGIDNVNDVNSTKIDDMESFWFAEVLKYLYLTFDDPKNISLNALNNVSHIYVFNTEAHPLEAPPAKASYGGSGAKAKSGFKGKSGPTPVPSSFATPSRTKAPVQIG</sequence>
<evidence type="ECO:0000313" key="15">
    <source>
        <dbReference type="EMBL" id="KAJ7219374.1"/>
    </source>
</evidence>
<evidence type="ECO:0000256" key="10">
    <source>
        <dbReference type="ARBA" id="ARBA00048605"/>
    </source>
</evidence>
<dbReference type="SUPFAM" id="SSF48225">
    <property type="entry name" value="Seven-hairpin glycosidases"/>
    <property type="match status" value="1"/>
</dbReference>
<evidence type="ECO:0000256" key="11">
    <source>
        <dbReference type="PIRSR" id="PIRSR601382-2"/>
    </source>
</evidence>
<dbReference type="Pfam" id="PF01532">
    <property type="entry name" value="Glyco_hydro_47"/>
    <property type="match status" value="1"/>
</dbReference>
<protein>
    <recommendedName>
        <fullName evidence="13">alpha-1,2-Mannosidase</fullName>
        <ecNumber evidence="13">3.2.1.-</ecNumber>
    </recommendedName>
</protein>
<organism evidence="15 16">
    <name type="scientific">Mycena pura</name>
    <dbReference type="NCBI Taxonomy" id="153505"/>
    <lineage>
        <taxon>Eukaryota</taxon>
        <taxon>Fungi</taxon>
        <taxon>Dikarya</taxon>
        <taxon>Basidiomycota</taxon>
        <taxon>Agaricomycotina</taxon>
        <taxon>Agaricomycetes</taxon>
        <taxon>Agaricomycetidae</taxon>
        <taxon>Agaricales</taxon>
        <taxon>Marasmiineae</taxon>
        <taxon>Mycenaceae</taxon>
        <taxon>Mycena</taxon>
    </lineage>
</organism>
<evidence type="ECO:0000256" key="8">
    <source>
        <dbReference type="ARBA" id="ARBA00023295"/>
    </source>
</evidence>
<keyword evidence="11" id="KW-0479">Metal-binding</keyword>
<evidence type="ECO:0000256" key="9">
    <source>
        <dbReference type="ARBA" id="ARBA00047669"/>
    </source>
</evidence>
<evidence type="ECO:0000256" key="13">
    <source>
        <dbReference type="RuleBase" id="RU361193"/>
    </source>
</evidence>
<evidence type="ECO:0000256" key="6">
    <source>
        <dbReference type="ARBA" id="ARBA00023157"/>
    </source>
</evidence>
<dbReference type="PRINTS" id="PR00747">
    <property type="entry name" value="GLYHDRLASE47"/>
</dbReference>
<dbReference type="GO" id="GO:0005509">
    <property type="term" value="F:calcium ion binding"/>
    <property type="evidence" value="ECO:0007669"/>
    <property type="project" value="InterPro"/>
</dbReference>
<evidence type="ECO:0000256" key="7">
    <source>
        <dbReference type="ARBA" id="ARBA00023180"/>
    </source>
</evidence>
<feature type="disulfide bond" evidence="12">
    <location>
        <begin position="81"/>
        <end position="110"/>
    </location>
</feature>
<dbReference type="PANTHER" id="PTHR11742">
    <property type="entry name" value="MANNOSYL-OLIGOSACCHARIDE ALPHA-1,2-MANNOSIDASE-RELATED"/>
    <property type="match status" value="1"/>
</dbReference>
<evidence type="ECO:0000256" key="5">
    <source>
        <dbReference type="ARBA" id="ARBA00022801"/>
    </source>
</evidence>
<comment type="cofactor">
    <cofactor evidence="1 11">
        <name>Ca(2+)</name>
        <dbReference type="ChEBI" id="CHEBI:29108"/>
    </cofactor>
</comment>
<evidence type="ECO:0000256" key="14">
    <source>
        <dbReference type="SAM" id="MobiDB-lite"/>
    </source>
</evidence>
<dbReference type="InterPro" id="IPR036026">
    <property type="entry name" value="Seven-hairpin_glycosidases"/>
</dbReference>
<reference evidence="15" key="1">
    <citation type="submission" date="2023-03" db="EMBL/GenBank/DDBJ databases">
        <title>Massive genome expansion in bonnet fungi (Mycena s.s.) driven by repeated elements and novel gene families across ecological guilds.</title>
        <authorList>
            <consortium name="Lawrence Berkeley National Laboratory"/>
            <person name="Harder C.B."/>
            <person name="Miyauchi S."/>
            <person name="Viragh M."/>
            <person name="Kuo A."/>
            <person name="Thoen E."/>
            <person name="Andreopoulos B."/>
            <person name="Lu D."/>
            <person name="Skrede I."/>
            <person name="Drula E."/>
            <person name="Henrissat B."/>
            <person name="Morin E."/>
            <person name="Kohler A."/>
            <person name="Barry K."/>
            <person name="LaButti K."/>
            <person name="Morin E."/>
            <person name="Salamov A."/>
            <person name="Lipzen A."/>
            <person name="Mereny Z."/>
            <person name="Hegedus B."/>
            <person name="Baldrian P."/>
            <person name="Stursova M."/>
            <person name="Weitz H."/>
            <person name="Taylor A."/>
            <person name="Grigoriev I.V."/>
            <person name="Nagy L.G."/>
            <person name="Martin F."/>
            <person name="Kauserud H."/>
        </authorList>
    </citation>
    <scope>NUCLEOTIDE SEQUENCE</scope>
    <source>
        <strain evidence="15">9144</strain>
    </source>
</reference>
<dbReference type="GO" id="GO:0036503">
    <property type="term" value="P:ERAD pathway"/>
    <property type="evidence" value="ECO:0007669"/>
    <property type="project" value="UniProtKB-ARBA"/>
</dbReference>
<feature type="binding site" evidence="11">
    <location>
        <position position="253"/>
    </location>
    <ligand>
        <name>Ca(2+)</name>
        <dbReference type="ChEBI" id="CHEBI:29108"/>
    </ligand>
</feature>
<dbReference type="EMBL" id="JARJCW010000011">
    <property type="protein sequence ID" value="KAJ7219374.1"/>
    <property type="molecule type" value="Genomic_DNA"/>
</dbReference>
<dbReference type="GO" id="GO:0016020">
    <property type="term" value="C:membrane"/>
    <property type="evidence" value="ECO:0007669"/>
    <property type="project" value="InterPro"/>
</dbReference>
<dbReference type="Proteomes" id="UP001219525">
    <property type="component" value="Unassembled WGS sequence"/>
</dbReference>
<proteinExistence type="inferred from homology"/>